<organism evidence="1 2">
    <name type="scientific">Tenuifilum thalassicum</name>
    <dbReference type="NCBI Taxonomy" id="2590900"/>
    <lineage>
        <taxon>Bacteria</taxon>
        <taxon>Pseudomonadati</taxon>
        <taxon>Bacteroidota</taxon>
        <taxon>Bacteroidia</taxon>
        <taxon>Bacteroidales</taxon>
        <taxon>Tenuifilaceae</taxon>
        <taxon>Tenuifilum</taxon>
    </lineage>
</organism>
<dbReference type="EMBL" id="CP041345">
    <property type="protein sequence ID" value="QKG80787.1"/>
    <property type="molecule type" value="Genomic_DNA"/>
</dbReference>
<evidence type="ECO:0000313" key="1">
    <source>
        <dbReference type="EMBL" id="QKG80787.1"/>
    </source>
</evidence>
<name>A0A7D3XFF0_9BACT</name>
<keyword evidence="2" id="KW-1185">Reference proteome</keyword>
<protein>
    <submittedName>
        <fullName evidence="1">Uncharacterized protein</fullName>
    </submittedName>
</protein>
<dbReference type="NCBIfam" id="NF047619">
    <property type="entry name" value="NADase_discoid"/>
    <property type="match status" value="1"/>
</dbReference>
<accession>A0A7D3XFF0</accession>
<reference evidence="1 2" key="1">
    <citation type="submission" date="2019-07" db="EMBL/GenBank/DDBJ databases">
        <title>Thalassofilum flectens gen. nov., sp. nov., a novel moderate thermophilic anaerobe from a shallow sea hot spring in Kunashir Island (Russia), representing a new family in the order Bacteroidales, and proposal of Thalassofilacea fam. nov.</title>
        <authorList>
            <person name="Kochetkova T.V."/>
            <person name="Podosokorskaya O.A."/>
            <person name="Novikov A."/>
            <person name="Elcheninov A.G."/>
            <person name="Toshchakov S.V."/>
            <person name="Kublanov I.V."/>
        </authorList>
    </citation>
    <scope>NUCLEOTIDE SEQUENCE [LARGE SCALE GENOMIC DNA]</scope>
    <source>
        <strain evidence="1 2">38-H</strain>
    </source>
</reference>
<sequence length="345" mass="39439">MAVFFLMLYVAANAQENGWVKVELFDNPYTPFYNKEYLSVISNNRVNKYPVTNVFDGNFKTCWVIGDTVHKLSSIYIMVPKELDANNLILNIMAGYGKSSSLFLANSRPRMLNVSVLVGFTPPGYVSEVSVTSFLFEYPKQFKFNLEDVSAIQSFKLSLLKDSLDHFFQNAFNRHKEDFADILKGKTQEKLTCFIVLKLGFEGFYPGTRYKDVCVSEIYLNNRFVHKSGYLARNILDVSIKNDNELIAKYSDGVEKTIIKREDLTFTNVDISSNKQWAILYYVLNDEVGEGSRTEELHSLINLRTFEVVDDAFQKQTGLSPSFIYFSDESSEVLVTDFSGEVELL</sequence>
<dbReference type="AlphaFoldDB" id="A0A7D3XFF0"/>
<dbReference type="KEGG" id="ttz:FHG85_11100"/>
<proteinExistence type="predicted"/>
<dbReference type="Proteomes" id="UP000500961">
    <property type="component" value="Chromosome"/>
</dbReference>
<dbReference type="InterPro" id="IPR057561">
    <property type="entry name" value="NADase_transloc"/>
</dbReference>
<evidence type="ECO:0000313" key="2">
    <source>
        <dbReference type="Proteomes" id="UP000500961"/>
    </source>
</evidence>
<gene>
    <name evidence="1" type="ORF">FHG85_11100</name>
</gene>